<feature type="region of interest" description="Disordered" evidence="1">
    <location>
        <begin position="26"/>
        <end position="55"/>
    </location>
</feature>
<evidence type="ECO:0000313" key="3">
    <source>
        <dbReference type="Proteomes" id="UP000683925"/>
    </source>
</evidence>
<dbReference type="OMA" id="QCIGDCL"/>
<keyword evidence="3" id="KW-1185">Reference proteome</keyword>
<reference evidence="2" key="1">
    <citation type="submission" date="2021-01" db="EMBL/GenBank/DDBJ databases">
        <authorList>
            <consortium name="Genoscope - CEA"/>
            <person name="William W."/>
        </authorList>
    </citation>
    <scope>NUCLEOTIDE SEQUENCE</scope>
</reference>
<dbReference type="EMBL" id="CAJJDP010000040">
    <property type="protein sequence ID" value="CAD8161476.1"/>
    <property type="molecule type" value="Genomic_DNA"/>
</dbReference>
<gene>
    <name evidence="2" type="ORF">POCTA_138.1.T0400048</name>
</gene>
<accession>A0A8S1UFQ5</accession>
<name>A0A8S1UFQ5_PAROT</name>
<protein>
    <submittedName>
        <fullName evidence="2">Uncharacterized protein</fullName>
    </submittedName>
</protein>
<proteinExistence type="predicted"/>
<dbReference type="OrthoDB" id="304682at2759"/>
<dbReference type="AlphaFoldDB" id="A0A8S1UFQ5"/>
<comment type="caution">
    <text evidence="2">The sequence shown here is derived from an EMBL/GenBank/DDBJ whole genome shotgun (WGS) entry which is preliminary data.</text>
</comment>
<organism evidence="2 3">
    <name type="scientific">Paramecium octaurelia</name>
    <dbReference type="NCBI Taxonomy" id="43137"/>
    <lineage>
        <taxon>Eukaryota</taxon>
        <taxon>Sar</taxon>
        <taxon>Alveolata</taxon>
        <taxon>Ciliophora</taxon>
        <taxon>Intramacronucleata</taxon>
        <taxon>Oligohymenophorea</taxon>
        <taxon>Peniculida</taxon>
        <taxon>Parameciidae</taxon>
        <taxon>Paramecium</taxon>
    </lineage>
</organism>
<evidence type="ECO:0000256" key="1">
    <source>
        <dbReference type="SAM" id="MobiDB-lite"/>
    </source>
</evidence>
<feature type="compositionally biased region" description="Basic and acidic residues" evidence="1">
    <location>
        <begin position="35"/>
        <end position="55"/>
    </location>
</feature>
<sequence length="86" mass="10049">MTEQVQDISEQLLNNPINDDKYWELKQSIEEETQKEEQQQDKISDQPQTNEEKPKPVQGFWNGLIFQCIGDCLVAFCIEVFVRGLC</sequence>
<dbReference type="Proteomes" id="UP000683925">
    <property type="component" value="Unassembled WGS sequence"/>
</dbReference>
<evidence type="ECO:0000313" key="2">
    <source>
        <dbReference type="EMBL" id="CAD8161476.1"/>
    </source>
</evidence>